<dbReference type="SMART" id="SM01092">
    <property type="entry name" value="CO_deh_flav_C"/>
    <property type="match status" value="1"/>
</dbReference>
<dbReference type="PROSITE" id="PS51387">
    <property type="entry name" value="FAD_PCMH"/>
    <property type="match status" value="1"/>
</dbReference>
<organism evidence="5 6">
    <name type="scientific">Sporosarcina thermotolerans</name>
    <dbReference type="NCBI Taxonomy" id="633404"/>
    <lineage>
        <taxon>Bacteria</taxon>
        <taxon>Bacillati</taxon>
        <taxon>Bacillota</taxon>
        <taxon>Bacilli</taxon>
        <taxon>Bacillales</taxon>
        <taxon>Caryophanaceae</taxon>
        <taxon>Sporosarcina</taxon>
    </lineage>
</organism>
<accession>A0AAW9A8T7</accession>
<dbReference type="GO" id="GO:0071949">
    <property type="term" value="F:FAD binding"/>
    <property type="evidence" value="ECO:0007669"/>
    <property type="project" value="InterPro"/>
</dbReference>
<keyword evidence="6" id="KW-1185">Reference proteome</keyword>
<dbReference type="Proteomes" id="UP001271648">
    <property type="component" value="Unassembled WGS sequence"/>
</dbReference>
<dbReference type="SUPFAM" id="SSF56176">
    <property type="entry name" value="FAD-binding/transporter-associated domain-like"/>
    <property type="match status" value="1"/>
</dbReference>
<dbReference type="InterPro" id="IPR036683">
    <property type="entry name" value="CO_DH_flav_C_dom_sf"/>
</dbReference>
<dbReference type="SUPFAM" id="SSF55447">
    <property type="entry name" value="CO dehydrogenase flavoprotein C-terminal domain-like"/>
    <property type="match status" value="1"/>
</dbReference>
<evidence type="ECO:0000313" key="5">
    <source>
        <dbReference type="EMBL" id="MDW0116061.1"/>
    </source>
</evidence>
<dbReference type="Gene3D" id="3.30.465.10">
    <property type="match status" value="1"/>
</dbReference>
<dbReference type="GO" id="GO:0016491">
    <property type="term" value="F:oxidoreductase activity"/>
    <property type="evidence" value="ECO:0007669"/>
    <property type="project" value="UniProtKB-KW"/>
</dbReference>
<dbReference type="InterPro" id="IPR016169">
    <property type="entry name" value="FAD-bd_PCMH_sub2"/>
</dbReference>
<protein>
    <submittedName>
        <fullName evidence="5">FAD binding domain-containing protein</fullName>
    </submittedName>
</protein>
<dbReference type="InterPro" id="IPR016167">
    <property type="entry name" value="FAD-bd_PCMH_sub1"/>
</dbReference>
<dbReference type="AlphaFoldDB" id="A0AAW9A8T7"/>
<dbReference type="InterPro" id="IPR016166">
    <property type="entry name" value="FAD-bd_PCMH"/>
</dbReference>
<dbReference type="InterPro" id="IPR051312">
    <property type="entry name" value="Diverse_Substr_Oxidored"/>
</dbReference>
<dbReference type="PANTHER" id="PTHR42659">
    <property type="entry name" value="XANTHINE DEHYDROGENASE SUBUNIT C-RELATED"/>
    <property type="match status" value="1"/>
</dbReference>
<comment type="caution">
    <text evidence="5">The sequence shown here is derived from an EMBL/GenBank/DDBJ whole genome shotgun (WGS) entry which is preliminary data.</text>
</comment>
<evidence type="ECO:0000256" key="2">
    <source>
        <dbReference type="ARBA" id="ARBA00022827"/>
    </source>
</evidence>
<dbReference type="EMBL" id="JAUBDJ010000002">
    <property type="protein sequence ID" value="MDW0116061.1"/>
    <property type="molecule type" value="Genomic_DNA"/>
</dbReference>
<name>A0AAW9A8T7_9BACL</name>
<dbReference type="PANTHER" id="PTHR42659:SF2">
    <property type="entry name" value="XANTHINE DEHYDROGENASE SUBUNIT C-RELATED"/>
    <property type="match status" value="1"/>
</dbReference>
<evidence type="ECO:0000259" key="4">
    <source>
        <dbReference type="PROSITE" id="PS51387"/>
    </source>
</evidence>
<proteinExistence type="predicted"/>
<dbReference type="InterPro" id="IPR002346">
    <property type="entry name" value="Mopterin_DH_FAD-bd"/>
</dbReference>
<dbReference type="InterPro" id="IPR005107">
    <property type="entry name" value="CO_DH_flav_C"/>
</dbReference>
<feature type="domain" description="FAD-binding PCMH-type" evidence="4">
    <location>
        <begin position="1"/>
        <end position="175"/>
    </location>
</feature>
<evidence type="ECO:0000256" key="1">
    <source>
        <dbReference type="ARBA" id="ARBA00022630"/>
    </source>
</evidence>
<keyword evidence="1" id="KW-0285">Flavoprotein</keyword>
<dbReference type="Pfam" id="PF00941">
    <property type="entry name" value="FAD_binding_5"/>
    <property type="match status" value="1"/>
</dbReference>
<dbReference type="InterPro" id="IPR036318">
    <property type="entry name" value="FAD-bd_PCMH-like_sf"/>
</dbReference>
<evidence type="ECO:0000256" key="3">
    <source>
        <dbReference type="ARBA" id="ARBA00023002"/>
    </source>
</evidence>
<gene>
    <name evidence="5" type="ORF">QTL97_03875</name>
</gene>
<dbReference type="Gene3D" id="3.30.43.10">
    <property type="entry name" value="Uridine Diphospho-n-acetylenolpyruvylglucosamine Reductase, domain 2"/>
    <property type="match status" value="1"/>
</dbReference>
<reference evidence="5 6" key="1">
    <citation type="submission" date="2023-06" db="EMBL/GenBank/DDBJ databases">
        <title>Sporosarcina sp. nov., isolated from Korean traditional fermented seafood 'Jeotgal'.</title>
        <authorList>
            <person name="Yang A.I."/>
            <person name="Shin N.-R."/>
        </authorList>
    </citation>
    <scope>NUCLEOTIDE SEQUENCE [LARGE SCALE GENOMIC DNA]</scope>
    <source>
        <strain evidence="5 6">KCTC43456</strain>
    </source>
</reference>
<keyword evidence="3" id="KW-0560">Oxidoreductase</keyword>
<keyword evidence="2" id="KW-0274">FAD</keyword>
<evidence type="ECO:0000313" key="6">
    <source>
        <dbReference type="Proteomes" id="UP001271648"/>
    </source>
</evidence>
<sequence>MIPFNFEYHKPSSISKAVKIYRKLYTEGKKPLFYNGGTEIITMSRINGIETKAVIDIKEIKECNEYVFRNNQLVLGSSLPLAKIEEMNDFPLLSKNCSRIADHTARVKITLGGNISGHIKYKEAVLPLLLTDSDLLVVGGEYGQRQVSIHEAFNRKINLMPGEFIAQILVSENYLKLPFVSKKETRIDRISYPLLTVSAIKIEDQIRIAISGLCDFPFRSTNFERELNRKELPIEERIMRAIKNIPAPILNDLHGSADYRQFVLYNTLEETILELKGEKK</sequence>